<dbReference type="EnsemblBacteria" id="BAA30307">
    <property type="protein sequence ID" value="BAA30307"/>
    <property type="gene ID" value="BAA30307"/>
</dbReference>
<dbReference type="KEGG" id="pho:PH1207"/>
<dbReference type="AlphaFoldDB" id="O58976"/>
<name>O58976_PYRHO</name>
<dbReference type="PIR" id="A71064">
    <property type="entry name" value="A71064"/>
</dbReference>
<evidence type="ECO:0000313" key="2">
    <source>
        <dbReference type="Proteomes" id="UP000000752"/>
    </source>
</evidence>
<reference evidence="1 2" key="1">
    <citation type="journal article" date="1998" name="DNA Res.">
        <title>Complete sequence and gene organization of the genome of a hyper-thermophilic archaebacterium, Pyrococcus horikoshii OT3.</title>
        <authorList>
            <person name="Kawarabayasi Y."/>
            <person name="Sawada M."/>
            <person name="Horikawa H."/>
            <person name="Haikawa Y."/>
            <person name="Hino Y."/>
            <person name="Yamamoto S."/>
            <person name="Sekine M."/>
            <person name="Baba S."/>
            <person name="Kosugi H."/>
            <person name="Hosoyama A."/>
            <person name="Nagai Y."/>
            <person name="Sakai M."/>
            <person name="Ogura K."/>
            <person name="Otuka R."/>
            <person name="Nakazawa H."/>
            <person name="Takamiya M."/>
            <person name="Ohfuku Y."/>
            <person name="Funahashi T."/>
            <person name="Tanaka T."/>
            <person name="Kudoh Y."/>
            <person name="Yamazaki J."/>
            <person name="Kushida N."/>
            <person name="Oguchi A."/>
            <person name="Aoki K."/>
            <person name="Nakamura Y."/>
            <person name="Robb T.F."/>
            <person name="Horikoshi K."/>
            <person name="Masuchi Y."/>
            <person name="Shizuya H."/>
            <person name="Kikuchi H."/>
        </authorList>
    </citation>
    <scope>NUCLEOTIDE SEQUENCE [LARGE SCALE GENOMIC DNA]</scope>
    <source>
        <strain evidence="2">ATCC 700860 / DSM 12428 / JCM 9974 / NBRC 100139 / OT-3</strain>
    </source>
</reference>
<accession>O58976</accession>
<protein>
    <submittedName>
        <fullName evidence="1">Uncharacterized protein</fullName>
    </submittedName>
</protein>
<sequence length="103" mass="11110">MAILDDPTPIIIGPGPVPFITRTTTPGAIPMAISLDLAFGPPRMLITTPSSPSFNEVSGTCILDDLPLLLGQPNFLMMPLNLFCSRIYLKSFKVGTYEADKLT</sequence>
<proteinExistence type="predicted"/>
<dbReference type="EMBL" id="BA000001">
    <property type="protein sequence ID" value="BAA30307.1"/>
    <property type="molecule type" value="Genomic_DNA"/>
</dbReference>
<evidence type="ECO:0000313" key="1">
    <source>
        <dbReference type="EMBL" id="BAA30307.1"/>
    </source>
</evidence>
<keyword evidence="2" id="KW-1185">Reference proteome</keyword>
<dbReference type="Proteomes" id="UP000000752">
    <property type="component" value="Chromosome"/>
</dbReference>
<organism evidence="1 2">
    <name type="scientific">Pyrococcus horikoshii (strain ATCC 700860 / DSM 12428 / JCM 9974 / NBRC 100139 / OT-3)</name>
    <dbReference type="NCBI Taxonomy" id="70601"/>
    <lineage>
        <taxon>Archaea</taxon>
        <taxon>Methanobacteriati</taxon>
        <taxon>Methanobacteriota</taxon>
        <taxon>Thermococci</taxon>
        <taxon>Thermococcales</taxon>
        <taxon>Thermococcaceae</taxon>
        <taxon>Pyrococcus</taxon>
    </lineage>
</organism>
<gene>
    <name evidence="1" type="ordered locus">PH1207</name>
</gene>